<proteinExistence type="predicted"/>
<reference evidence="11 12" key="1">
    <citation type="submission" date="2020-04" db="EMBL/GenBank/DDBJ databases">
        <title>Plant Genome Project.</title>
        <authorList>
            <person name="Zhang R.-G."/>
        </authorList>
    </citation>
    <scope>NUCLEOTIDE SEQUENCE [LARGE SCALE GENOMIC DNA]</scope>
    <source>
        <strain evidence="11">YNK0</strain>
        <tissue evidence="11">Leaf</tissue>
    </source>
</reference>
<dbReference type="GO" id="GO:0016020">
    <property type="term" value="C:membrane"/>
    <property type="evidence" value="ECO:0007669"/>
    <property type="project" value="UniProtKB-SubCell"/>
</dbReference>
<accession>A0A834ZPI8</accession>
<keyword evidence="4 7" id="KW-1133">Transmembrane helix</keyword>
<dbReference type="Pfam" id="PF00954">
    <property type="entry name" value="S_locus_glycop"/>
    <property type="match status" value="1"/>
</dbReference>
<dbReference type="FunFam" id="2.90.10.10:FF:000029">
    <property type="entry name" value="G-type lectin S-receptor-like serine/threonine-protein kinase"/>
    <property type="match status" value="1"/>
</dbReference>
<dbReference type="Gene3D" id="2.90.10.10">
    <property type="entry name" value="Bulb-type lectin domain"/>
    <property type="match status" value="1"/>
</dbReference>
<gene>
    <name evidence="11" type="ORF">HHK36_005501</name>
</gene>
<organism evidence="11 12">
    <name type="scientific">Tetracentron sinense</name>
    <name type="common">Spur-leaf</name>
    <dbReference type="NCBI Taxonomy" id="13715"/>
    <lineage>
        <taxon>Eukaryota</taxon>
        <taxon>Viridiplantae</taxon>
        <taxon>Streptophyta</taxon>
        <taxon>Embryophyta</taxon>
        <taxon>Tracheophyta</taxon>
        <taxon>Spermatophyta</taxon>
        <taxon>Magnoliopsida</taxon>
        <taxon>Trochodendrales</taxon>
        <taxon>Trochodendraceae</taxon>
        <taxon>Tetracentron</taxon>
    </lineage>
</organism>
<evidence type="ECO:0000256" key="6">
    <source>
        <dbReference type="ARBA" id="ARBA00023157"/>
    </source>
</evidence>
<dbReference type="AlphaFoldDB" id="A0A834ZPI8"/>
<dbReference type="Pfam" id="PF01453">
    <property type="entry name" value="B_lectin"/>
    <property type="match status" value="1"/>
</dbReference>
<comment type="subcellular location">
    <subcellularLocation>
        <location evidence="1">Membrane</location>
        <topology evidence="1">Single-pass membrane protein</topology>
    </subcellularLocation>
</comment>
<dbReference type="InterPro" id="IPR001480">
    <property type="entry name" value="Bulb-type_lectin_dom"/>
</dbReference>
<sequence length="662" mass="73868">MDPENYSLNALILFLVFPFCASRDTITPTQPFTDGHILVSEGENFALGFFCPGSSRDRYIGIWYNKVSEQTVVWVANRESPIKDSSGVLMINGDGNLVVASRNQSNLLWSTNITVATRDSIAKLSNSGNFVLIQNNSRRVLWQSFDYPTHMLLPGMKMGLNQKTGLKWFLTSWKSPNDPARGNFSYALDPRGSPQVFVYRGSTPYWRSGPWNGYRWSGVPVMTHSFIFNYSYVNDEDGVYMTYTLYNDSIFSTMVLDDSGSVQRLTWIDRIHRWNMFWSVPGDQCDNYGLCGPYGSCTSGTVLECSCLPGFKPKSPRDWNLKDGSAGCVRKRESSCGKGEGFVKLERLKLPDTSMSRVDRSLSLLECQKQCLSNCSCTAYSSADLNGGGSGCMAWYGELMDIRDYPDDGQDLYIRVDAIELGFIAPLPIYYIGSSIHVTILINFIVLAANARRNSKGFLGQKRNVVILIVSIVAGLFLLVSCGCFLSKKKRKETKVAMERRHKRLFGDSPATKELDQIRSNPELPFFDLSILVAATENFSSTNMLGKGGFGPVYKVILQISKAWDLWNEGRALDIVDSSMVDSCPAHEASRCIHVGLLCVQQSAENRPTMPTIVFMLDNETTMPPPKQPAYVTRTRNAADLYAIQSGNCSINEVTMTTTEAR</sequence>
<evidence type="ECO:0000256" key="7">
    <source>
        <dbReference type="SAM" id="Phobius"/>
    </source>
</evidence>
<dbReference type="InterPro" id="IPR036426">
    <property type="entry name" value="Bulb-type_lectin_dom_sf"/>
</dbReference>
<evidence type="ECO:0000259" key="9">
    <source>
        <dbReference type="PROSITE" id="PS50927"/>
    </source>
</evidence>
<keyword evidence="2 7" id="KW-0812">Transmembrane</keyword>
<dbReference type="Proteomes" id="UP000655225">
    <property type="component" value="Unassembled WGS sequence"/>
</dbReference>
<keyword evidence="12" id="KW-1185">Reference proteome</keyword>
<dbReference type="InterPro" id="IPR000858">
    <property type="entry name" value="S_locus_glycoprot_dom"/>
</dbReference>
<feature type="transmembrane region" description="Helical" evidence="7">
    <location>
        <begin position="429"/>
        <end position="449"/>
    </location>
</feature>
<dbReference type="Pfam" id="PF08276">
    <property type="entry name" value="PAN_2"/>
    <property type="match status" value="1"/>
</dbReference>
<dbReference type="GO" id="GO:0004674">
    <property type="term" value="F:protein serine/threonine kinase activity"/>
    <property type="evidence" value="ECO:0007669"/>
    <property type="project" value="InterPro"/>
</dbReference>
<evidence type="ECO:0000259" key="10">
    <source>
        <dbReference type="PROSITE" id="PS50948"/>
    </source>
</evidence>
<feature type="domain" description="Bulb-type lectin" evidence="9">
    <location>
        <begin position="23"/>
        <end position="145"/>
    </location>
</feature>
<feature type="transmembrane region" description="Helical" evidence="7">
    <location>
        <begin position="465"/>
        <end position="486"/>
    </location>
</feature>
<dbReference type="InterPro" id="IPR011009">
    <property type="entry name" value="Kinase-like_dom_sf"/>
</dbReference>
<feature type="chain" id="PRO_5032815879" description="Receptor-like serine/threonine-protein kinase" evidence="8">
    <location>
        <begin position="23"/>
        <end position="662"/>
    </location>
</feature>
<evidence type="ECO:0000313" key="11">
    <source>
        <dbReference type="EMBL" id="KAF8409425.1"/>
    </source>
</evidence>
<feature type="signal peptide" evidence="8">
    <location>
        <begin position="1"/>
        <end position="22"/>
    </location>
</feature>
<dbReference type="Pfam" id="PF11883">
    <property type="entry name" value="DUF3403"/>
    <property type="match status" value="1"/>
</dbReference>
<evidence type="ECO:0000256" key="8">
    <source>
        <dbReference type="SAM" id="SignalP"/>
    </source>
</evidence>
<name>A0A834ZPI8_TETSI</name>
<protein>
    <recommendedName>
        <fullName evidence="13">Receptor-like serine/threonine-protein kinase</fullName>
    </recommendedName>
</protein>
<evidence type="ECO:0000256" key="4">
    <source>
        <dbReference type="ARBA" id="ARBA00022989"/>
    </source>
</evidence>
<keyword evidence="3 8" id="KW-0732">Signal</keyword>
<dbReference type="PANTHER" id="PTHR32444">
    <property type="entry name" value="BULB-TYPE LECTIN DOMAIN-CONTAINING PROTEIN"/>
    <property type="match status" value="1"/>
</dbReference>
<evidence type="ECO:0000256" key="5">
    <source>
        <dbReference type="ARBA" id="ARBA00023136"/>
    </source>
</evidence>
<comment type="caution">
    <text evidence="11">The sequence shown here is derived from an EMBL/GenBank/DDBJ whole genome shotgun (WGS) entry which is preliminary data.</text>
</comment>
<dbReference type="OrthoDB" id="1933550at2759"/>
<dbReference type="Gene3D" id="3.30.200.20">
    <property type="entry name" value="Phosphorylase Kinase, domain 1"/>
    <property type="match status" value="1"/>
</dbReference>
<dbReference type="PANTHER" id="PTHR32444:SF63">
    <property type="entry name" value="G-TYPE LECTIN S-RECEPTOR-LIKE SERINE_THREONINE-PROTEIN KINASE RKS1"/>
    <property type="match status" value="1"/>
</dbReference>
<feature type="domain" description="Apple" evidence="10">
    <location>
        <begin position="336"/>
        <end position="417"/>
    </location>
</feature>
<dbReference type="CDD" id="cd00028">
    <property type="entry name" value="B_lectin"/>
    <property type="match status" value="1"/>
</dbReference>
<dbReference type="PROSITE" id="PS50948">
    <property type="entry name" value="PAN"/>
    <property type="match status" value="1"/>
</dbReference>
<dbReference type="Gene3D" id="3.50.4.10">
    <property type="entry name" value="Hepatocyte Growth Factor"/>
    <property type="match status" value="1"/>
</dbReference>
<evidence type="ECO:0000313" key="12">
    <source>
        <dbReference type="Proteomes" id="UP000655225"/>
    </source>
</evidence>
<dbReference type="PROSITE" id="PS50927">
    <property type="entry name" value="BULB_LECTIN"/>
    <property type="match status" value="1"/>
</dbReference>
<dbReference type="SUPFAM" id="SSF51110">
    <property type="entry name" value="alpha-D-mannose-specific plant lectins"/>
    <property type="match status" value="1"/>
</dbReference>
<dbReference type="GO" id="GO:0048544">
    <property type="term" value="P:recognition of pollen"/>
    <property type="evidence" value="ECO:0007669"/>
    <property type="project" value="InterPro"/>
</dbReference>
<dbReference type="CDD" id="cd01098">
    <property type="entry name" value="PAN_AP_plant"/>
    <property type="match status" value="1"/>
</dbReference>
<keyword evidence="6" id="KW-1015">Disulfide bond</keyword>
<evidence type="ECO:0000256" key="2">
    <source>
        <dbReference type="ARBA" id="ARBA00022692"/>
    </source>
</evidence>
<dbReference type="SMART" id="SM00473">
    <property type="entry name" value="PAN_AP"/>
    <property type="match status" value="1"/>
</dbReference>
<keyword evidence="5 7" id="KW-0472">Membrane</keyword>
<evidence type="ECO:0000256" key="1">
    <source>
        <dbReference type="ARBA" id="ARBA00004167"/>
    </source>
</evidence>
<dbReference type="EMBL" id="JABCRI010000003">
    <property type="protein sequence ID" value="KAF8409425.1"/>
    <property type="molecule type" value="Genomic_DNA"/>
</dbReference>
<evidence type="ECO:0008006" key="13">
    <source>
        <dbReference type="Google" id="ProtNLM"/>
    </source>
</evidence>
<dbReference type="InterPro" id="IPR003609">
    <property type="entry name" value="Pan_app"/>
</dbReference>
<dbReference type="SUPFAM" id="SSF56112">
    <property type="entry name" value="Protein kinase-like (PK-like)"/>
    <property type="match status" value="1"/>
</dbReference>
<evidence type="ECO:0000256" key="3">
    <source>
        <dbReference type="ARBA" id="ARBA00022729"/>
    </source>
</evidence>
<dbReference type="SMART" id="SM00108">
    <property type="entry name" value="B_lectin"/>
    <property type="match status" value="1"/>
</dbReference>
<dbReference type="InterPro" id="IPR021820">
    <property type="entry name" value="S-locus_recpt_kinase_C"/>
</dbReference>
<dbReference type="OMA" id="SCSYQQD"/>